<dbReference type="AlphaFoldDB" id="A0A9D4SVH9"/>
<accession>A0A9D4SVH9</accession>
<evidence type="ECO:0000256" key="1">
    <source>
        <dbReference type="SAM" id="MobiDB-lite"/>
    </source>
</evidence>
<sequence>MGGDTTQKGSTDPLDLQKRFGRKKTDLFQPTVKLGLTGASDPAKRKVRLLRLPRRTPNRERADAYITIGQLRSEKCNIDIPVSAYVPAPADSLRGAVYKAYTDKTGQAIQSELANKNRQLPIVDVRRLGSSKHLVITFAGKDLTRLVRYRCFTLNLYPYTERPEACFNRRKLGHRADVCPLPRPPRCPQMPEM</sequence>
<feature type="region of interest" description="Disordered" evidence="1">
    <location>
        <begin position="1"/>
        <end position="22"/>
    </location>
</feature>
<gene>
    <name evidence="2" type="ORF">HPB52_001958</name>
</gene>
<reference evidence="2" key="1">
    <citation type="journal article" date="2020" name="Cell">
        <title>Large-Scale Comparative Analyses of Tick Genomes Elucidate Their Genetic Diversity and Vector Capacities.</title>
        <authorList>
            <consortium name="Tick Genome and Microbiome Consortium (TIGMIC)"/>
            <person name="Jia N."/>
            <person name="Wang J."/>
            <person name="Shi W."/>
            <person name="Du L."/>
            <person name="Sun Y."/>
            <person name="Zhan W."/>
            <person name="Jiang J.F."/>
            <person name="Wang Q."/>
            <person name="Zhang B."/>
            <person name="Ji P."/>
            <person name="Bell-Sakyi L."/>
            <person name="Cui X.M."/>
            <person name="Yuan T.T."/>
            <person name="Jiang B.G."/>
            <person name="Yang W.F."/>
            <person name="Lam T.T."/>
            <person name="Chang Q.C."/>
            <person name="Ding S.J."/>
            <person name="Wang X.J."/>
            <person name="Zhu J.G."/>
            <person name="Ruan X.D."/>
            <person name="Zhao L."/>
            <person name="Wei J.T."/>
            <person name="Ye R.Z."/>
            <person name="Que T.C."/>
            <person name="Du C.H."/>
            <person name="Zhou Y.H."/>
            <person name="Cheng J.X."/>
            <person name="Dai P.F."/>
            <person name="Guo W.B."/>
            <person name="Han X.H."/>
            <person name="Huang E.J."/>
            <person name="Li L.F."/>
            <person name="Wei W."/>
            <person name="Gao Y.C."/>
            <person name="Liu J.Z."/>
            <person name="Shao H.Z."/>
            <person name="Wang X."/>
            <person name="Wang C.C."/>
            <person name="Yang T.C."/>
            <person name="Huo Q.B."/>
            <person name="Li W."/>
            <person name="Chen H.Y."/>
            <person name="Chen S.E."/>
            <person name="Zhou L.G."/>
            <person name="Ni X.B."/>
            <person name="Tian J.H."/>
            <person name="Sheng Y."/>
            <person name="Liu T."/>
            <person name="Pan Y.S."/>
            <person name="Xia L.Y."/>
            <person name="Li J."/>
            <person name="Zhao F."/>
            <person name="Cao W.C."/>
        </authorList>
    </citation>
    <scope>NUCLEOTIDE SEQUENCE</scope>
    <source>
        <strain evidence="2">Rsan-2018</strain>
    </source>
</reference>
<keyword evidence="3" id="KW-1185">Reference proteome</keyword>
<organism evidence="2 3">
    <name type="scientific">Rhipicephalus sanguineus</name>
    <name type="common">Brown dog tick</name>
    <name type="synonym">Ixodes sanguineus</name>
    <dbReference type="NCBI Taxonomy" id="34632"/>
    <lineage>
        <taxon>Eukaryota</taxon>
        <taxon>Metazoa</taxon>
        <taxon>Ecdysozoa</taxon>
        <taxon>Arthropoda</taxon>
        <taxon>Chelicerata</taxon>
        <taxon>Arachnida</taxon>
        <taxon>Acari</taxon>
        <taxon>Parasitiformes</taxon>
        <taxon>Ixodida</taxon>
        <taxon>Ixodoidea</taxon>
        <taxon>Ixodidae</taxon>
        <taxon>Rhipicephalinae</taxon>
        <taxon>Rhipicephalus</taxon>
        <taxon>Rhipicephalus</taxon>
    </lineage>
</organism>
<name>A0A9D4SVH9_RHISA</name>
<feature type="compositionally biased region" description="Polar residues" evidence="1">
    <location>
        <begin position="1"/>
        <end position="10"/>
    </location>
</feature>
<proteinExistence type="predicted"/>
<evidence type="ECO:0000313" key="3">
    <source>
        <dbReference type="Proteomes" id="UP000821837"/>
    </source>
</evidence>
<comment type="caution">
    <text evidence="2">The sequence shown here is derived from an EMBL/GenBank/DDBJ whole genome shotgun (WGS) entry which is preliminary data.</text>
</comment>
<dbReference type="Proteomes" id="UP000821837">
    <property type="component" value="Unassembled WGS sequence"/>
</dbReference>
<protein>
    <submittedName>
        <fullName evidence="2">Uncharacterized protein</fullName>
    </submittedName>
</protein>
<dbReference type="EMBL" id="JABSTV010001250">
    <property type="protein sequence ID" value="KAH7955627.1"/>
    <property type="molecule type" value="Genomic_DNA"/>
</dbReference>
<evidence type="ECO:0000313" key="2">
    <source>
        <dbReference type="EMBL" id="KAH7955627.1"/>
    </source>
</evidence>
<reference evidence="2" key="2">
    <citation type="submission" date="2021-09" db="EMBL/GenBank/DDBJ databases">
        <authorList>
            <person name="Jia N."/>
            <person name="Wang J."/>
            <person name="Shi W."/>
            <person name="Du L."/>
            <person name="Sun Y."/>
            <person name="Zhan W."/>
            <person name="Jiang J."/>
            <person name="Wang Q."/>
            <person name="Zhang B."/>
            <person name="Ji P."/>
            <person name="Sakyi L.B."/>
            <person name="Cui X."/>
            <person name="Yuan T."/>
            <person name="Jiang B."/>
            <person name="Yang W."/>
            <person name="Lam T.T.-Y."/>
            <person name="Chang Q."/>
            <person name="Ding S."/>
            <person name="Wang X."/>
            <person name="Zhu J."/>
            <person name="Ruan X."/>
            <person name="Zhao L."/>
            <person name="Wei J."/>
            <person name="Que T."/>
            <person name="Du C."/>
            <person name="Cheng J."/>
            <person name="Dai P."/>
            <person name="Han X."/>
            <person name="Huang E."/>
            <person name="Gao Y."/>
            <person name="Liu J."/>
            <person name="Shao H."/>
            <person name="Ye R."/>
            <person name="Li L."/>
            <person name="Wei W."/>
            <person name="Wang X."/>
            <person name="Wang C."/>
            <person name="Huo Q."/>
            <person name="Li W."/>
            <person name="Guo W."/>
            <person name="Chen H."/>
            <person name="Chen S."/>
            <person name="Zhou L."/>
            <person name="Zhou L."/>
            <person name="Ni X."/>
            <person name="Tian J."/>
            <person name="Zhou Y."/>
            <person name="Sheng Y."/>
            <person name="Liu T."/>
            <person name="Pan Y."/>
            <person name="Xia L."/>
            <person name="Li J."/>
            <person name="Zhao F."/>
            <person name="Cao W."/>
        </authorList>
    </citation>
    <scope>NUCLEOTIDE SEQUENCE</scope>
    <source>
        <strain evidence="2">Rsan-2018</strain>
        <tissue evidence="2">Larvae</tissue>
    </source>
</reference>